<accession>A0ABX7BV64</accession>
<dbReference type="EMBL" id="CP068047">
    <property type="protein sequence ID" value="QQR35808.1"/>
    <property type="molecule type" value="Genomic_DNA"/>
</dbReference>
<feature type="transmembrane region" description="Helical" evidence="1">
    <location>
        <begin position="35"/>
        <end position="57"/>
    </location>
</feature>
<dbReference type="Proteomes" id="UP000595460">
    <property type="component" value="Chromosome"/>
</dbReference>
<organism evidence="2 3">
    <name type="scientific">Devosia oryziradicis</name>
    <dbReference type="NCBI Taxonomy" id="2801335"/>
    <lineage>
        <taxon>Bacteria</taxon>
        <taxon>Pseudomonadati</taxon>
        <taxon>Pseudomonadota</taxon>
        <taxon>Alphaproteobacteria</taxon>
        <taxon>Hyphomicrobiales</taxon>
        <taxon>Devosiaceae</taxon>
        <taxon>Devosia</taxon>
    </lineage>
</organism>
<evidence type="ECO:0000313" key="2">
    <source>
        <dbReference type="EMBL" id="QQR35808.1"/>
    </source>
</evidence>
<name>A0ABX7BV64_9HYPH</name>
<evidence type="ECO:0000256" key="1">
    <source>
        <dbReference type="SAM" id="Phobius"/>
    </source>
</evidence>
<proteinExistence type="predicted"/>
<keyword evidence="3" id="KW-1185">Reference proteome</keyword>
<feature type="transmembrane region" description="Helical" evidence="1">
    <location>
        <begin position="6"/>
        <end position="23"/>
    </location>
</feature>
<gene>
    <name evidence="2" type="ORF">JI749_15900</name>
</gene>
<keyword evidence="1" id="KW-0472">Membrane</keyword>
<evidence type="ECO:0000313" key="3">
    <source>
        <dbReference type="Proteomes" id="UP000595460"/>
    </source>
</evidence>
<keyword evidence="1" id="KW-0812">Transmembrane</keyword>
<keyword evidence="1" id="KW-1133">Transmembrane helix</keyword>
<dbReference type="RefSeq" id="WP_201656159.1">
    <property type="nucleotide sequence ID" value="NZ_CP068047.1"/>
</dbReference>
<protein>
    <submittedName>
        <fullName evidence="2">Uncharacterized protein</fullName>
    </submittedName>
</protein>
<reference evidence="2 3" key="1">
    <citation type="submission" date="2021-01" db="EMBL/GenBank/DDBJ databases">
        <title>Genome seq and assembly of Devosia sp. G19.</title>
        <authorList>
            <person name="Chhetri G."/>
        </authorList>
    </citation>
    <scope>NUCLEOTIDE SEQUENCE [LARGE SCALE GENOMIC DNA]</scope>
    <source>
        <strain evidence="2 3">G19</strain>
    </source>
</reference>
<sequence>MIWIAFAVHMFVSVVVGWAVFLLGKRFLPEPWNQASVVIPLAAALGLLLIIATLPHWHLAQG</sequence>